<evidence type="ECO:0008006" key="10">
    <source>
        <dbReference type="Google" id="ProtNLM"/>
    </source>
</evidence>
<feature type="domain" description="Glycosyl transferase family 3" evidence="6">
    <location>
        <begin position="294"/>
        <end position="495"/>
    </location>
</feature>
<sequence length="520" mass="56847">MAHILTVFFFITTFQTLSVLHGVYSHGDAHICRSYCGNLTVDYPFAIQSGCGHSGYRDLLFCINDVLMLHISSGSYRVLDIDYAYESLTLDDPHMSTCSSIVFGHRGNGFVVERWREPYLNPTADNVFMLLGCTAESPLFQGFPGKHLPCRNVSGMGCEEYYGCPGWDIIGPKKVGVVYGSGPPDCCAVSFEAIKAINLTKLSCQGYSSAYSLAPLRVDGPHGWSYGIRVKYSVEGDDSFCKACEATGGSCGYDVNDFSSLCMCGSWNSTSNCDSVHSASHRRTWSLMDALTGMEVKECVAQAGIDFMMAPIYHPAMKIVRPIRKKLKVKTVFNNLGPMLNPARTPFAVVGVYKENLVDKMAKAFERFFVKRALVVVHSEGLDEMSPLVVLLGQLVRQDCLSLVDFGIPRCTLESLRGGGPEYNAEMLRRVLSGEKGPIADAFASLILLFLNLFTCCSNWCSSHAPAALLVSGHVKNLSKGVSLAQDTLLSGKALRTLDLWIHVSNGVKESPFRVGPLST</sequence>
<evidence type="ECO:0000256" key="2">
    <source>
        <dbReference type="ARBA" id="ARBA00022676"/>
    </source>
</evidence>
<evidence type="ECO:0000256" key="3">
    <source>
        <dbReference type="ARBA" id="ARBA00022679"/>
    </source>
</evidence>
<evidence type="ECO:0000259" key="7">
    <source>
        <dbReference type="Pfam" id="PF13947"/>
    </source>
</evidence>
<evidence type="ECO:0000256" key="4">
    <source>
        <dbReference type="ARBA" id="ARBA00022729"/>
    </source>
</evidence>
<dbReference type="InterPro" id="IPR035902">
    <property type="entry name" value="Nuc_phospho_transferase"/>
</dbReference>
<dbReference type="EMBL" id="JAIVGD010000013">
    <property type="protein sequence ID" value="KAH0762533.1"/>
    <property type="molecule type" value="Genomic_DNA"/>
</dbReference>
<dbReference type="InterPro" id="IPR000312">
    <property type="entry name" value="Glycosyl_Trfase_fam3"/>
</dbReference>
<accession>A0ABQ7VGT2</accession>
<evidence type="ECO:0000256" key="1">
    <source>
        <dbReference type="ARBA" id="ARBA00004167"/>
    </source>
</evidence>
<dbReference type="Pfam" id="PF00591">
    <property type="entry name" value="Glycos_transf_3"/>
    <property type="match status" value="1"/>
</dbReference>
<proteinExistence type="predicted"/>
<dbReference type="Proteomes" id="UP000826656">
    <property type="component" value="Unassembled WGS sequence"/>
</dbReference>
<gene>
    <name evidence="8" type="ORF">KY290_018606</name>
</gene>
<organism evidence="8 9">
    <name type="scientific">Solanum tuberosum</name>
    <name type="common">Potato</name>
    <dbReference type="NCBI Taxonomy" id="4113"/>
    <lineage>
        <taxon>Eukaryota</taxon>
        <taxon>Viridiplantae</taxon>
        <taxon>Streptophyta</taxon>
        <taxon>Embryophyta</taxon>
        <taxon>Tracheophyta</taxon>
        <taxon>Spermatophyta</taxon>
        <taxon>Magnoliopsida</taxon>
        <taxon>eudicotyledons</taxon>
        <taxon>Gunneridae</taxon>
        <taxon>Pentapetalae</taxon>
        <taxon>asterids</taxon>
        <taxon>lamiids</taxon>
        <taxon>Solanales</taxon>
        <taxon>Solanaceae</taxon>
        <taxon>Solanoideae</taxon>
        <taxon>Solaneae</taxon>
        <taxon>Solanum</taxon>
    </lineage>
</organism>
<keyword evidence="9" id="KW-1185">Reference proteome</keyword>
<dbReference type="PANTHER" id="PTHR33355">
    <property type="entry name" value="WALL-ASSOCIATED RECEPTOR KINASE CARBOXY-TERMINAL PROTEIN-RELATED"/>
    <property type="match status" value="1"/>
</dbReference>
<comment type="subcellular location">
    <subcellularLocation>
        <location evidence="1">Membrane</location>
        <topology evidence="1">Single-pass membrane protein</topology>
    </subcellularLocation>
</comment>
<evidence type="ECO:0000256" key="5">
    <source>
        <dbReference type="SAM" id="SignalP"/>
    </source>
</evidence>
<keyword evidence="4 5" id="KW-0732">Signal</keyword>
<protein>
    <recommendedName>
        <fullName evidence="10">Wall-associated receptor kinase galacturonan-binding domain-containing protein</fullName>
    </recommendedName>
</protein>
<evidence type="ECO:0000259" key="6">
    <source>
        <dbReference type="Pfam" id="PF00591"/>
    </source>
</evidence>
<dbReference type="PANTHER" id="PTHR33355:SF3">
    <property type="entry name" value="WALL-ASSOCIATED RECEPTOR KINASE GALACTURONAN-BINDING PROTEIN"/>
    <property type="match status" value="1"/>
</dbReference>
<evidence type="ECO:0000313" key="9">
    <source>
        <dbReference type="Proteomes" id="UP000826656"/>
    </source>
</evidence>
<name>A0ABQ7VGT2_SOLTU</name>
<feature type="chain" id="PRO_5047325892" description="Wall-associated receptor kinase galacturonan-binding domain-containing protein" evidence="5">
    <location>
        <begin position="26"/>
        <end position="520"/>
    </location>
</feature>
<dbReference type="InterPro" id="IPR025287">
    <property type="entry name" value="WAK_GUB"/>
</dbReference>
<reference evidence="8 9" key="1">
    <citation type="journal article" date="2021" name="bioRxiv">
        <title>Chromosome-scale and haplotype-resolved genome assembly of a tetraploid potato cultivar.</title>
        <authorList>
            <person name="Sun H."/>
            <person name="Jiao W.-B."/>
            <person name="Krause K."/>
            <person name="Campoy J.A."/>
            <person name="Goel M."/>
            <person name="Folz-Donahue K."/>
            <person name="Kukat C."/>
            <person name="Huettel B."/>
            <person name="Schneeberger K."/>
        </authorList>
    </citation>
    <scope>NUCLEOTIDE SEQUENCE [LARGE SCALE GENOMIC DNA]</scope>
    <source>
        <strain evidence="8">SolTubOtavaFocal</strain>
        <tissue evidence="8">Leaves</tissue>
    </source>
</reference>
<dbReference type="Pfam" id="PF13947">
    <property type="entry name" value="GUB_WAK_bind"/>
    <property type="match status" value="1"/>
</dbReference>
<keyword evidence="2" id="KW-0328">Glycosyltransferase</keyword>
<dbReference type="Gene3D" id="3.40.1030.10">
    <property type="entry name" value="Nucleoside phosphorylase/phosphoribosyltransferase catalytic domain"/>
    <property type="match status" value="1"/>
</dbReference>
<evidence type="ECO:0000313" key="8">
    <source>
        <dbReference type="EMBL" id="KAH0762533.1"/>
    </source>
</evidence>
<feature type="domain" description="Wall-associated receptor kinase galacturonan-binding" evidence="7">
    <location>
        <begin position="32"/>
        <end position="91"/>
    </location>
</feature>
<feature type="signal peptide" evidence="5">
    <location>
        <begin position="1"/>
        <end position="25"/>
    </location>
</feature>
<dbReference type="SUPFAM" id="SSF52418">
    <property type="entry name" value="Nucleoside phosphorylase/phosphoribosyltransferase catalytic domain"/>
    <property type="match status" value="1"/>
</dbReference>
<comment type="caution">
    <text evidence="8">The sequence shown here is derived from an EMBL/GenBank/DDBJ whole genome shotgun (WGS) entry which is preliminary data.</text>
</comment>
<keyword evidence="3" id="KW-0808">Transferase</keyword>